<name>A0A6J2T9K5_DROLE</name>
<accession>A0A6J2T9K5</accession>
<dbReference type="InterPro" id="IPR036322">
    <property type="entry name" value="WD40_repeat_dom_sf"/>
</dbReference>
<dbReference type="RefSeq" id="XP_030372005.1">
    <property type="nucleotide sequence ID" value="XM_030516145.1"/>
</dbReference>
<protein>
    <submittedName>
        <fullName evidence="2">Uncharacterized protein LOC115622247</fullName>
    </submittedName>
</protein>
<reference evidence="2" key="1">
    <citation type="submission" date="2025-08" db="UniProtKB">
        <authorList>
            <consortium name="RefSeq"/>
        </authorList>
    </citation>
    <scope>IDENTIFICATION</scope>
    <source>
        <strain evidence="2">11010-0011.00</strain>
        <tissue evidence="2">Whole body</tissue>
    </source>
</reference>
<evidence type="ECO:0000313" key="2">
    <source>
        <dbReference type="RefSeq" id="XP_030372005.1"/>
    </source>
</evidence>
<keyword evidence="1" id="KW-1185">Reference proteome</keyword>
<dbReference type="OrthoDB" id="6021743at2759"/>
<proteinExistence type="predicted"/>
<evidence type="ECO:0000313" key="1">
    <source>
        <dbReference type="Proteomes" id="UP000504634"/>
    </source>
</evidence>
<sequence>MTKATESSSDGLRFVQLTRAEVKQDAVHDFVAHTADGIHIAMIGSKTKIITLELTTKVNCHGPSPYTCAVYDLRMERPLDKLAKKVNLAKIYDSCDVLETQSLTLEPVYIANCSTEVPPAKLVAANWAPMPLKNGQMLLAALNSHGSLMFLSQPSGHTRWRRLEGLDVADTLNETILPPFEVPAKNIKTFKQYKAYMDRSWITSFAWSIHEKSDTQQLLLGTASGGLFTLHLSSDAQVVLQHQQFQSTLGRICYIRAFKKLVVVGDNNGLVHLYNLSNNEGGLFLLKALWLRPDRVGIQYVELTYCSKYDCYFIAFCKGAHLLVWCMPNSKNDPWLEAQLYVGGIKITGLSALSSNVFALTTARQELKRVELTLSMSNKQTQLSLSMEPIEIEDCENYQLLGVFCSRHKNLLSVLHYRNEESEVTTALARHATTIRLGKLHKSSALDQLSVVLEPNKPMNHYVDILAEMRLEVLNQMNIERYEQFASLENMELDEEATEAQQMQLQLKYHVLDAKLHVQETMALHSNQADQTKREMGFLLKVLSLTHIRLRLQYLVSLEKYTEFQYQTASWMMAESMRMCAKLEQQVQADQQQELQEDHYLPQAKKQQALNAIIRRFLGQMSSPLKKLYLGLGYEAPAIGAPTDDSAGEMREKTLRCRVSFLEITPTLDQHFCSLCARKVLIDKAKLLELYEPAATILCPFCRGSLQMELFGS</sequence>
<dbReference type="GeneID" id="115622247"/>
<dbReference type="Proteomes" id="UP000504634">
    <property type="component" value="Unplaced"/>
</dbReference>
<dbReference type="SUPFAM" id="SSF50978">
    <property type="entry name" value="WD40 repeat-like"/>
    <property type="match status" value="1"/>
</dbReference>
<organism evidence="1 2">
    <name type="scientific">Drosophila lebanonensis</name>
    <name type="common">Fruit fly</name>
    <name type="synonym">Scaptodrosophila lebanonensis</name>
    <dbReference type="NCBI Taxonomy" id="7225"/>
    <lineage>
        <taxon>Eukaryota</taxon>
        <taxon>Metazoa</taxon>
        <taxon>Ecdysozoa</taxon>
        <taxon>Arthropoda</taxon>
        <taxon>Hexapoda</taxon>
        <taxon>Insecta</taxon>
        <taxon>Pterygota</taxon>
        <taxon>Neoptera</taxon>
        <taxon>Endopterygota</taxon>
        <taxon>Diptera</taxon>
        <taxon>Brachycera</taxon>
        <taxon>Muscomorpha</taxon>
        <taxon>Ephydroidea</taxon>
        <taxon>Drosophilidae</taxon>
        <taxon>Scaptodrosophila</taxon>
    </lineage>
</organism>
<dbReference type="AlphaFoldDB" id="A0A6J2T9K5"/>
<gene>
    <name evidence="2" type="primary">LOC115622247</name>
</gene>